<dbReference type="AlphaFoldDB" id="E4SKS5"/>
<protein>
    <submittedName>
        <fullName evidence="1">Uncharacterized protein</fullName>
    </submittedName>
</protein>
<gene>
    <name evidence="1" type="ordered locus">LA2_07765</name>
</gene>
<dbReference type="HOGENOM" id="CLU_2343100_0_0_9"/>
<evidence type="ECO:0000313" key="1">
    <source>
        <dbReference type="EMBL" id="ADQ59472.1"/>
    </source>
</evidence>
<reference evidence="1 2" key="1">
    <citation type="journal article" date="2011" name="J. Bacteriol.">
        <title>Genome sequence of Lactobacillus amylovorus GRL1112.</title>
        <authorList>
            <person name="Kant R."/>
            <person name="Paulin L."/>
            <person name="Alatalo E."/>
            <person name="de Vos W.M."/>
            <person name="Palva A."/>
        </authorList>
    </citation>
    <scope>NUCLEOTIDE SEQUENCE [LARGE SCALE GENOMIC DNA]</scope>
    <source>
        <strain evidence="1 2">GRL 1112</strain>
    </source>
</reference>
<name>E4SKS5_LACAR</name>
<dbReference type="RefSeq" id="WP_013438255.1">
    <property type="nucleotide sequence ID" value="NC_014724.1"/>
</dbReference>
<evidence type="ECO:0000313" key="2">
    <source>
        <dbReference type="Proteomes" id="UP000007033"/>
    </source>
</evidence>
<organism evidence="1 2">
    <name type="scientific">Lactobacillus amylovorus (strain GRL 1112)</name>
    <dbReference type="NCBI Taxonomy" id="695560"/>
    <lineage>
        <taxon>Bacteria</taxon>
        <taxon>Bacillati</taxon>
        <taxon>Bacillota</taxon>
        <taxon>Bacilli</taxon>
        <taxon>Lactobacillales</taxon>
        <taxon>Lactobacillaceae</taxon>
        <taxon>Lactobacillus</taxon>
    </lineage>
</organism>
<dbReference type="EMBL" id="CP002338">
    <property type="protein sequence ID" value="ADQ59472.1"/>
    <property type="molecule type" value="Genomic_DNA"/>
</dbReference>
<dbReference type="PATRIC" id="fig|695560.3.peg.1531"/>
<dbReference type="KEGG" id="lam:LA2_07765"/>
<proteinExistence type="predicted"/>
<dbReference type="Proteomes" id="UP000007033">
    <property type="component" value="Chromosome"/>
</dbReference>
<sequence length="97" mass="11064">MENREELIAKFVDDIAEHDFKAVQTVADHKTVAITVKYKEVNQVLSILLVDYRGEFPKEPVSISEGVADDVDESLLQRLGWIFNRVSMLISDLRGEE</sequence>
<accession>E4SKS5</accession>